<dbReference type="Gene3D" id="3.30.160.60">
    <property type="entry name" value="Classic Zinc Finger"/>
    <property type="match status" value="4"/>
</dbReference>
<dbReference type="GO" id="GO:0045944">
    <property type="term" value="P:positive regulation of transcription by RNA polymerase II"/>
    <property type="evidence" value="ECO:0007669"/>
    <property type="project" value="UniProtKB-ARBA"/>
</dbReference>
<feature type="binding site" evidence="6">
    <location>
        <position position="78"/>
    </location>
    <ligand>
        <name>Zn(2+)</name>
        <dbReference type="ChEBI" id="CHEBI:29105"/>
    </ligand>
</feature>
<dbReference type="Pfam" id="PF07776">
    <property type="entry name" value="zf-AD"/>
    <property type="match status" value="1"/>
</dbReference>
<dbReference type="GO" id="GO:0000981">
    <property type="term" value="F:DNA-binding transcription factor activity, RNA polymerase II-specific"/>
    <property type="evidence" value="ECO:0007669"/>
    <property type="project" value="TreeGrafter"/>
</dbReference>
<evidence type="ECO:0000256" key="4">
    <source>
        <dbReference type="ARBA" id="ARBA00022833"/>
    </source>
</evidence>
<dbReference type="Pfam" id="PF00096">
    <property type="entry name" value="zf-C2H2"/>
    <property type="match status" value="5"/>
</dbReference>
<feature type="domain" description="C2H2-type" evidence="7">
    <location>
        <begin position="295"/>
        <end position="322"/>
    </location>
</feature>
<evidence type="ECO:0000256" key="5">
    <source>
        <dbReference type="PROSITE-ProRule" id="PRU00042"/>
    </source>
</evidence>
<dbReference type="EMBL" id="GBXI01015326">
    <property type="protein sequence ID" value="JAC98965.1"/>
    <property type="molecule type" value="Transcribed_RNA"/>
</dbReference>
<keyword evidence="2" id="KW-0677">Repeat</keyword>
<dbReference type="InterPro" id="IPR036236">
    <property type="entry name" value="Znf_C2H2_sf"/>
</dbReference>
<dbReference type="GO" id="GO:0000978">
    <property type="term" value="F:RNA polymerase II cis-regulatory region sequence-specific DNA binding"/>
    <property type="evidence" value="ECO:0007669"/>
    <property type="project" value="TreeGrafter"/>
</dbReference>
<evidence type="ECO:0000256" key="1">
    <source>
        <dbReference type="ARBA" id="ARBA00022723"/>
    </source>
</evidence>
<feature type="binding site" evidence="6">
    <location>
        <position position="24"/>
    </location>
    <ligand>
        <name>Zn(2+)</name>
        <dbReference type="ChEBI" id="CHEBI:29105"/>
    </ligand>
</feature>
<proteinExistence type="predicted"/>
<reference evidence="9" key="1">
    <citation type="submission" date="2014-11" db="EMBL/GenBank/DDBJ databases">
        <authorList>
            <person name="Geib S."/>
        </authorList>
    </citation>
    <scope>NUCLEOTIDE SEQUENCE</scope>
</reference>
<dbReference type="PANTHER" id="PTHR19818">
    <property type="entry name" value="ZINC FINGER PROTEIN ZIC AND GLI"/>
    <property type="match status" value="1"/>
</dbReference>
<protein>
    <submittedName>
        <fullName evidence="9">Krueppel homologous protein 1</fullName>
    </submittedName>
</protein>
<evidence type="ECO:0000256" key="3">
    <source>
        <dbReference type="ARBA" id="ARBA00022771"/>
    </source>
</evidence>
<evidence type="ECO:0000313" key="9">
    <source>
        <dbReference type="EMBL" id="JAC98965.1"/>
    </source>
</evidence>
<feature type="domain" description="C2H2-type" evidence="7">
    <location>
        <begin position="386"/>
        <end position="414"/>
    </location>
</feature>
<feature type="binding site" evidence="6">
    <location>
        <position position="75"/>
    </location>
    <ligand>
        <name>Zn(2+)</name>
        <dbReference type="ChEBI" id="CHEBI:29105"/>
    </ligand>
</feature>
<dbReference type="InterPro" id="IPR050329">
    <property type="entry name" value="GLI_C2H2-zinc-finger"/>
</dbReference>
<keyword evidence="3 5" id="KW-0863">Zinc-finger</keyword>
<feature type="domain" description="C2H2-type" evidence="7">
    <location>
        <begin position="358"/>
        <end position="385"/>
    </location>
</feature>
<dbReference type="PROSITE" id="PS50157">
    <property type="entry name" value="ZINC_FINGER_C2H2_2"/>
    <property type="match status" value="5"/>
</dbReference>
<sequence>MQSGEVANSTSITSLDFVDLSDYCRLCLQIPEDSQLLDLQLIYDEEEQLSYYDCFIICTQIDLHAGGINAPHQLCKSCGLELQVAYDFHKKVQESKKFLLQFQKSHITDGEALDTTMTKDGTQQETDILIEDLEQKTSDDTEVAEPIQLENESIDNEIATAEEENIEQLEAPIEYEELEEHIEMEEYQSVDELMDDGQMEYVCIEEYKPVPAEVISTAKSIVDTTKCFVELTTKIDNNNSITKPFECIKATETAILPKGCGSKMKNTDPLSTSPIRADTSHLPIQIIRPQRTSRVCCDYCSKSFPSRSKMLWHRRMHEPDRPRFNCPFDGCDRTYLSRQSCDLHYKQTHSSPVDYQPLECRLCHKTFAIPQTLEIHMRYHTREFPYECTHCERRFAQKGHLTAHLQVMHNNLRYICPVEGCGKVFKNTISLRNHSFSHTGMPFRCAYCDRGYPQKSKLKVHLKLKHDVVMSIEELETMRKLKSFRTRHTFVKLQAMQSATANFEEAEGSLDSGDINEYFVDVVGEK</sequence>
<gene>
    <name evidence="9" type="primary">Kr-h1_0</name>
    <name evidence="9" type="ORF">g.19706</name>
</gene>
<organism evidence="9">
    <name type="scientific">Zeugodacus cucurbitae</name>
    <name type="common">Melon fruit fly</name>
    <name type="synonym">Bactrocera cucurbitae</name>
    <dbReference type="NCBI Taxonomy" id="28588"/>
    <lineage>
        <taxon>Eukaryota</taxon>
        <taxon>Metazoa</taxon>
        <taxon>Ecdysozoa</taxon>
        <taxon>Arthropoda</taxon>
        <taxon>Hexapoda</taxon>
        <taxon>Insecta</taxon>
        <taxon>Pterygota</taxon>
        <taxon>Neoptera</taxon>
        <taxon>Endopterygota</taxon>
        <taxon>Diptera</taxon>
        <taxon>Brachycera</taxon>
        <taxon>Muscomorpha</taxon>
        <taxon>Tephritoidea</taxon>
        <taxon>Tephritidae</taxon>
        <taxon>Zeugodacus</taxon>
        <taxon>Zeugodacus</taxon>
    </lineage>
</organism>
<dbReference type="PANTHER" id="PTHR19818:SF139">
    <property type="entry name" value="PAIR-RULE PROTEIN ODD-PAIRED"/>
    <property type="match status" value="1"/>
</dbReference>
<accession>A0A0A1WJV4</accession>
<dbReference type="SMART" id="SM00868">
    <property type="entry name" value="zf-AD"/>
    <property type="match status" value="1"/>
</dbReference>
<name>A0A0A1WJV4_ZEUCU</name>
<dbReference type="FunFam" id="3.30.160.60:FF:000100">
    <property type="entry name" value="Zinc finger 45-like"/>
    <property type="match status" value="1"/>
</dbReference>
<feature type="domain" description="C2H2-type" evidence="7">
    <location>
        <begin position="443"/>
        <end position="466"/>
    </location>
</feature>
<feature type="binding site" evidence="6">
    <location>
        <position position="27"/>
    </location>
    <ligand>
        <name>Zn(2+)</name>
        <dbReference type="ChEBI" id="CHEBI:29105"/>
    </ligand>
</feature>
<dbReference type="SMART" id="SM00355">
    <property type="entry name" value="ZnF_C2H2"/>
    <property type="match status" value="6"/>
</dbReference>
<dbReference type="GO" id="GO:0008270">
    <property type="term" value="F:zinc ion binding"/>
    <property type="evidence" value="ECO:0007669"/>
    <property type="project" value="UniProtKB-UniRule"/>
</dbReference>
<feature type="domain" description="C2H2-type" evidence="7">
    <location>
        <begin position="414"/>
        <end position="440"/>
    </location>
</feature>
<reference evidence="9" key="2">
    <citation type="journal article" date="2015" name="Gigascience">
        <title>Reconstructing a comprehensive transcriptome assembly of a white-pupal translocated strain of the pest fruit fly Bactrocera cucurbitae.</title>
        <authorList>
            <person name="Sim S.B."/>
            <person name="Calla B."/>
            <person name="Hall B."/>
            <person name="DeRego T."/>
            <person name="Geib S.M."/>
        </authorList>
    </citation>
    <scope>NUCLEOTIDE SEQUENCE</scope>
</reference>
<dbReference type="InterPro" id="IPR012934">
    <property type="entry name" value="Znf_AD"/>
</dbReference>
<dbReference type="SUPFAM" id="SSF57716">
    <property type="entry name" value="Glucocorticoid receptor-like (DNA-binding domain)"/>
    <property type="match status" value="1"/>
</dbReference>
<keyword evidence="4 6" id="KW-0862">Zinc</keyword>
<dbReference type="PROSITE" id="PS51915">
    <property type="entry name" value="ZAD"/>
    <property type="match status" value="1"/>
</dbReference>
<dbReference type="AlphaFoldDB" id="A0A0A1WJV4"/>
<dbReference type="SUPFAM" id="SSF57667">
    <property type="entry name" value="beta-beta-alpha zinc fingers"/>
    <property type="match status" value="4"/>
</dbReference>
<dbReference type="GO" id="GO:0005634">
    <property type="term" value="C:nucleus"/>
    <property type="evidence" value="ECO:0007669"/>
    <property type="project" value="InterPro"/>
</dbReference>
<keyword evidence="1 6" id="KW-0479">Metal-binding</keyword>
<dbReference type="InterPro" id="IPR013087">
    <property type="entry name" value="Znf_C2H2_type"/>
</dbReference>
<evidence type="ECO:0000259" key="7">
    <source>
        <dbReference type="PROSITE" id="PS50157"/>
    </source>
</evidence>
<dbReference type="PROSITE" id="PS00028">
    <property type="entry name" value="ZINC_FINGER_C2H2_1"/>
    <property type="match status" value="6"/>
</dbReference>
<evidence type="ECO:0000259" key="8">
    <source>
        <dbReference type="PROSITE" id="PS51915"/>
    </source>
</evidence>
<feature type="domain" description="ZAD" evidence="8">
    <location>
        <begin position="22"/>
        <end position="102"/>
    </location>
</feature>
<evidence type="ECO:0000256" key="2">
    <source>
        <dbReference type="ARBA" id="ARBA00022737"/>
    </source>
</evidence>
<evidence type="ECO:0000256" key="6">
    <source>
        <dbReference type="PROSITE-ProRule" id="PRU01263"/>
    </source>
</evidence>